<name>A0AAW7T1L3_BURVI</name>
<reference evidence="1" key="1">
    <citation type="submission" date="2023-07" db="EMBL/GenBank/DDBJ databases">
        <title>A collection of bacterial strains from the Burkholderia cepacia Research Laboratory and Repository.</title>
        <authorList>
            <person name="Lipuma J."/>
            <person name="Spilker T."/>
            <person name="Caverly L."/>
        </authorList>
    </citation>
    <scope>NUCLEOTIDE SEQUENCE</scope>
    <source>
        <strain evidence="1">AU44268</strain>
    </source>
</reference>
<dbReference type="Proteomes" id="UP001171620">
    <property type="component" value="Unassembled WGS sequence"/>
</dbReference>
<accession>A0AAW7T1L3</accession>
<proteinExistence type="predicted"/>
<organism evidence="1 2">
    <name type="scientific">Burkholderia vietnamiensis</name>
    <dbReference type="NCBI Taxonomy" id="60552"/>
    <lineage>
        <taxon>Bacteria</taxon>
        <taxon>Pseudomonadati</taxon>
        <taxon>Pseudomonadota</taxon>
        <taxon>Betaproteobacteria</taxon>
        <taxon>Burkholderiales</taxon>
        <taxon>Burkholderiaceae</taxon>
        <taxon>Burkholderia</taxon>
        <taxon>Burkholderia cepacia complex</taxon>
    </lineage>
</organism>
<protein>
    <submittedName>
        <fullName evidence="1">Uncharacterized protein</fullName>
    </submittedName>
</protein>
<sequence>MKLCSHWRSVRRGDGVGPDDMDVYKKEAALIQRKEAADYIAL</sequence>
<comment type="caution">
    <text evidence="1">The sequence shown here is derived from an EMBL/GenBank/DDBJ whole genome shotgun (WGS) entry which is preliminary data.</text>
</comment>
<gene>
    <name evidence="1" type="ORF">QZM33_07020</name>
</gene>
<evidence type="ECO:0000313" key="2">
    <source>
        <dbReference type="Proteomes" id="UP001171620"/>
    </source>
</evidence>
<dbReference type="AlphaFoldDB" id="A0AAW7T1L3"/>
<dbReference type="EMBL" id="JAUJRV010000003">
    <property type="protein sequence ID" value="MDN7794718.1"/>
    <property type="molecule type" value="Genomic_DNA"/>
</dbReference>
<evidence type="ECO:0000313" key="1">
    <source>
        <dbReference type="EMBL" id="MDN7794718.1"/>
    </source>
</evidence>
<dbReference type="GeneID" id="93093542"/>
<dbReference type="RefSeq" id="WP_014724788.1">
    <property type="nucleotide sequence ID" value="NZ_CAAAFK010000005.1"/>
</dbReference>